<dbReference type="Proteomes" id="UP000092627">
    <property type="component" value="Unassembled WGS sequence"/>
</dbReference>
<keyword evidence="2" id="KW-0808">Transferase</keyword>
<dbReference type="EMBL" id="FLOC01000003">
    <property type="protein sequence ID" value="SBS27372.1"/>
    <property type="molecule type" value="Genomic_DNA"/>
</dbReference>
<reference evidence="2 3" key="1">
    <citation type="submission" date="2016-06" db="EMBL/GenBank/DDBJ databases">
        <authorList>
            <person name="Kjaerup R.B."/>
            <person name="Dalgaard T.S."/>
            <person name="Juul-Madsen H.R."/>
        </authorList>
    </citation>
    <scope>NUCLEOTIDE SEQUENCE [LARGE SCALE GENOMIC DNA]</scope>
    <source>
        <strain evidence="2 3">CECT 5080</strain>
    </source>
</reference>
<dbReference type="InterPro" id="IPR051541">
    <property type="entry name" value="PTS_SugarTrans_NitroReg"/>
</dbReference>
<dbReference type="Gene3D" id="3.40.930.10">
    <property type="entry name" value="Mannitol-specific EII, Chain A"/>
    <property type="match status" value="1"/>
</dbReference>
<dbReference type="PANTHER" id="PTHR47738">
    <property type="entry name" value="PTS SYSTEM FRUCTOSE-LIKE EIIA COMPONENT-RELATED"/>
    <property type="match status" value="1"/>
</dbReference>
<dbReference type="GO" id="GO:0030295">
    <property type="term" value="F:protein kinase activator activity"/>
    <property type="evidence" value="ECO:0007669"/>
    <property type="project" value="TreeGrafter"/>
</dbReference>
<sequence>MSVKNLVKPELVFAKQQISSKKRLLEQLAESVGDRLHCNADDVYDALLGREKLGSTGIGNGIAIPHCRLEQANCAKIVLMSLDTPIDFDSIDRRPVDLIFALLVPPHQCDEHLATLAQIAELAQSEDKLDVLRQAQSNSELYAVFDSLI</sequence>
<dbReference type="InterPro" id="IPR016152">
    <property type="entry name" value="PTrfase/Anion_transptr"/>
</dbReference>
<dbReference type="AlphaFoldDB" id="A0A1A8T5M4"/>
<keyword evidence="3" id="KW-1185">Reference proteome</keyword>
<organism evidence="2 3">
    <name type="scientific">Marinomonas aquimarina</name>
    <dbReference type="NCBI Taxonomy" id="295068"/>
    <lineage>
        <taxon>Bacteria</taxon>
        <taxon>Pseudomonadati</taxon>
        <taxon>Pseudomonadota</taxon>
        <taxon>Gammaproteobacteria</taxon>
        <taxon>Oceanospirillales</taxon>
        <taxon>Oceanospirillaceae</taxon>
        <taxon>Marinomonas</taxon>
    </lineage>
</organism>
<dbReference type="InterPro" id="IPR006320">
    <property type="entry name" value="PTS_Nitro_regul"/>
</dbReference>
<evidence type="ECO:0000313" key="3">
    <source>
        <dbReference type="Proteomes" id="UP000092627"/>
    </source>
</evidence>
<dbReference type="PROSITE" id="PS51094">
    <property type="entry name" value="PTS_EIIA_TYPE_2"/>
    <property type="match status" value="1"/>
</dbReference>
<gene>
    <name evidence="2" type="primary">ptsN</name>
    <name evidence="2" type="ORF">MAQ5080_00805</name>
</gene>
<protein>
    <submittedName>
        <fullName evidence="2">Nitrogen regulatory protein</fullName>
        <ecNumber evidence="2">2.7.1.-</ecNumber>
    </submittedName>
</protein>
<dbReference type="PANTHER" id="PTHR47738:SF1">
    <property type="entry name" value="NITROGEN REGULATORY PROTEIN"/>
    <property type="match status" value="1"/>
</dbReference>
<feature type="domain" description="PTS EIIA type-2" evidence="1">
    <location>
        <begin position="5"/>
        <end position="148"/>
    </location>
</feature>
<name>A0A1A8T5M4_9GAMM</name>
<dbReference type="RefSeq" id="WP_067207280.1">
    <property type="nucleotide sequence ID" value="NZ_FLOC01000003.1"/>
</dbReference>
<dbReference type="CDD" id="cd00211">
    <property type="entry name" value="PTS_IIA_fru"/>
    <property type="match status" value="1"/>
</dbReference>
<dbReference type="Pfam" id="PF00359">
    <property type="entry name" value="PTS_EIIA_2"/>
    <property type="match status" value="1"/>
</dbReference>
<dbReference type="PROSITE" id="PS00372">
    <property type="entry name" value="PTS_EIIA_TYPE_2_HIS"/>
    <property type="match status" value="1"/>
</dbReference>
<dbReference type="STRING" id="295068.MAQ5080_00805"/>
<dbReference type="InterPro" id="IPR002178">
    <property type="entry name" value="PTS_EIIA_type-2_dom"/>
</dbReference>
<evidence type="ECO:0000259" key="1">
    <source>
        <dbReference type="PROSITE" id="PS51094"/>
    </source>
</evidence>
<dbReference type="GO" id="GO:0009401">
    <property type="term" value="P:phosphoenolpyruvate-dependent sugar phosphotransferase system"/>
    <property type="evidence" value="ECO:0007669"/>
    <property type="project" value="InterPro"/>
</dbReference>
<proteinExistence type="predicted"/>
<dbReference type="SUPFAM" id="SSF55804">
    <property type="entry name" value="Phoshotransferase/anion transport protein"/>
    <property type="match status" value="1"/>
</dbReference>
<dbReference type="OrthoDB" id="95460at2"/>
<evidence type="ECO:0000313" key="2">
    <source>
        <dbReference type="EMBL" id="SBS27372.1"/>
    </source>
</evidence>
<accession>A0A1A8T5M4</accession>
<dbReference type="EC" id="2.7.1.-" evidence="2"/>
<dbReference type="NCBIfam" id="TIGR01419">
    <property type="entry name" value="nitro_reg_IIA"/>
    <property type="match status" value="1"/>
</dbReference>
<dbReference type="GO" id="GO:0008982">
    <property type="term" value="F:protein-N(PI)-phosphohistidine-sugar phosphotransferase activity"/>
    <property type="evidence" value="ECO:0007669"/>
    <property type="project" value="InterPro"/>
</dbReference>